<reference evidence="2" key="1">
    <citation type="submission" date="2020-05" db="EMBL/GenBank/DDBJ databases">
        <authorList>
            <person name="Chiriac C."/>
            <person name="Salcher M."/>
            <person name="Ghai R."/>
            <person name="Kavagutti S V."/>
        </authorList>
    </citation>
    <scope>NUCLEOTIDE SEQUENCE</scope>
</reference>
<evidence type="ECO:0000313" key="1">
    <source>
        <dbReference type="EMBL" id="CAB4942550.1"/>
    </source>
</evidence>
<gene>
    <name evidence="1" type="ORF">UFOPK3773_00941</name>
    <name evidence="2" type="ORF">UFOPK3992_01956</name>
</gene>
<dbReference type="EMBL" id="CAFBOZ010000357">
    <property type="protein sequence ID" value="CAB5025346.1"/>
    <property type="molecule type" value="Genomic_DNA"/>
</dbReference>
<evidence type="ECO:0000313" key="2">
    <source>
        <dbReference type="EMBL" id="CAB5025346.1"/>
    </source>
</evidence>
<name>A0A6J7R9F5_9ZZZZ</name>
<dbReference type="EMBL" id="CAFBNF010000090">
    <property type="protein sequence ID" value="CAB4942550.1"/>
    <property type="molecule type" value="Genomic_DNA"/>
</dbReference>
<accession>A0A6J7R9F5</accession>
<proteinExistence type="predicted"/>
<dbReference type="AlphaFoldDB" id="A0A6J7R9F5"/>
<protein>
    <submittedName>
        <fullName evidence="2">Unannotated protein</fullName>
    </submittedName>
</protein>
<sequence length="156" mass="16711">MIPTAEWDKQEVPIRVGLVADHNRQVADPARFAGLRVDESIGRVDVWWAGGVPDVVAEYAGSEPLGISVALHPDARFPRAVAEQAVDVLLADRNRVKELGFSYTSIRYDGSGVDVGVLGDPPSSARIDELGRLIGLSDGLFFIGKSSPIVETTGTK</sequence>
<organism evidence="2">
    <name type="scientific">freshwater metagenome</name>
    <dbReference type="NCBI Taxonomy" id="449393"/>
    <lineage>
        <taxon>unclassified sequences</taxon>
        <taxon>metagenomes</taxon>
        <taxon>ecological metagenomes</taxon>
    </lineage>
</organism>